<accession>A0AA36A154</accession>
<dbReference type="EMBL" id="OX465085">
    <property type="protein sequence ID" value="CAI9302631.1"/>
    <property type="molecule type" value="Genomic_DNA"/>
</dbReference>
<feature type="region of interest" description="Disordered" evidence="1">
    <location>
        <begin position="1"/>
        <end position="27"/>
    </location>
</feature>
<feature type="region of interest" description="Disordered" evidence="1">
    <location>
        <begin position="62"/>
        <end position="93"/>
    </location>
</feature>
<organism evidence="2 3">
    <name type="scientific">Lactuca saligna</name>
    <name type="common">Willowleaf lettuce</name>
    <dbReference type="NCBI Taxonomy" id="75948"/>
    <lineage>
        <taxon>Eukaryota</taxon>
        <taxon>Viridiplantae</taxon>
        <taxon>Streptophyta</taxon>
        <taxon>Embryophyta</taxon>
        <taxon>Tracheophyta</taxon>
        <taxon>Spermatophyta</taxon>
        <taxon>Magnoliopsida</taxon>
        <taxon>eudicotyledons</taxon>
        <taxon>Gunneridae</taxon>
        <taxon>Pentapetalae</taxon>
        <taxon>asterids</taxon>
        <taxon>campanulids</taxon>
        <taxon>Asterales</taxon>
        <taxon>Asteraceae</taxon>
        <taxon>Cichorioideae</taxon>
        <taxon>Cichorieae</taxon>
        <taxon>Lactucinae</taxon>
        <taxon>Lactuca</taxon>
    </lineage>
</organism>
<gene>
    <name evidence="2" type="ORF">LSALG_LOCUS41110</name>
</gene>
<feature type="compositionally biased region" description="Low complexity" evidence="1">
    <location>
        <begin position="7"/>
        <end position="18"/>
    </location>
</feature>
<dbReference type="AlphaFoldDB" id="A0AA36A154"/>
<evidence type="ECO:0000313" key="3">
    <source>
        <dbReference type="Proteomes" id="UP001177003"/>
    </source>
</evidence>
<keyword evidence="3" id="KW-1185">Reference proteome</keyword>
<reference evidence="2" key="1">
    <citation type="submission" date="2023-04" db="EMBL/GenBank/DDBJ databases">
        <authorList>
            <person name="Vijverberg K."/>
            <person name="Xiong W."/>
            <person name="Schranz E."/>
        </authorList>
    </citation>
    <scope>NUCLEOTIDE SEQUENCE</scope>
</reference>
<name>A0AA36A154_LACSI</name>
<proteinExistence type="predicted"/>
<evidence type="ECO:0000256" key="1">
    <source>
        <dbReference type="SAM" id="MobiDB-lite"/>
    </source>
</evidence>
<evidence type="ECO:0000313" key="2">
    <source>
        <dbReference type="EMBL" id="CAI9302631.1"/>
    </source>
</evidence>
<sequence>MDYLFPSSNNDTLLTSSNKEANNENLDSNHDQEAALFGQFPLPFLDEISTSLIIQNHQLHHLSTDKSKTSTNSTANEPPPPPSPGKTKRARKKRSVGKIYVYLGDQSKFAIVSPYSRKS</sequence>
<protein>
    <submittedName>
        <fullName evidence="2">Uncharacterized protein</fullName>
    </submittedName>
</protein>
<dbReference type="Proteomes" id="UP001177003">
    <property type="component" value="Chromosome 9"/>
</dbReference>